<gene>
    <name evidence="1" type="ORF">PCOR1329_LOCUS70261</name>
</gene>
<feature type="non-terminal residue" evidence="1">
    <location>
        <position position="1"/>
    </location>
</feature>
<reference evidence="1" key="1">
    <citation type="submission" date="2023-10" db="EMBL/GenBank/DDBJ databases">
        <authorList>
            <person name="Chen Y."/>
            <person name="Shah S."/>
            <person name="Dougan E. K."/>
            <person name="Thang M."/>
            <person name="Chan C."/>
        </authorList>
    </citation>
    <scope>NUCLEOTIDE SEQUENCE [LARGE SCALE GENOMIC DNA]</scope>
</reference>
<feature type="non-terminal residue" evidence="1">
    <location>
        <position position="325"/>
    </location>
</feature>
<proteinExistence type="predicted"/>
<dbReference type="EMBL" id="CAUYUJ010019272">
    <property type="protein sequence ID" value="CAK0889863.1"/>
    <property type="molecule type" value="Genomic_DNA"/>
</dbReference>
<organism evidence="1 2">
    <name type="scientific">Prorocentrum cordatum</name>
    <dbReference type="NCBI Taxonomy" id="2364126"/>
    <lineage>
        <taxon>Eukaryota</taxon>
        <taxon>Sar</taxon>
        <taxon>Alveolata</taxon>
        <taxon>Dinophyceae</taxon>
        <taxon>Prorocentrales</taxon>
        <taxon>Prorocentraceae</taxon>
        <taxon>Prorocentrum</taxon>
    </lineage>
</organism>
<comment type="caution">
    <text evidence="1">The sequence shown here is derived from an EMBL/GenBank/DDBJ whole genome shotgun (WGS) entry which is preliminary data.</text>
</comment>
<accession>A0ABN9WSV8</accession>
<evidence type="ECO:0000313" key="2">
    <source>
        <dbReference type="Proteomes" id="UP001189429"/>
    </source>
</evidence>
<name>A0ABN9WSV8_9DINO</name>
<sequence length="325" mass="36064">YFDLVSEVLEQVKQLVDMQAGCAGRDDAYMVVLGLGDAQPRGVMAASGERVAENALANQAAAVANNRMMYWEDPDISCRMLWIRGSELCKKGERPDDDPWRFKVGPGKLYVKEMARCIATVSETCIEALAGIEFDTFLPFSLQDSLLLPMLSHIDVGSRRPDARMTQCLEALRERGEVTAIGHRGVRIGGAAAGNTSEAPKRWNMGLVRDWEKMQDSLLLSTEYRAVDGAADVNPMCDIEDQLIVSPHAFEASQSRQRPIVIGPDRIESGLIGRAVTYDRQVEYKLLLCYIPSIPTSLDRELMPDDFSYTRSRTHANSMAWLAAA</sequence>
<dbReference type="Proteomes" id="UP001189429">
    <property type="component" value="Unassembled WGS sequence"/>
</dbReference>
<protein>
    <submittedName>
        <fullName evidence="1">Uncharacterized protein</fullName>
    </submittedName>
</protein>
<keyword evidence="2" id="KW-1185">Reference proteome</keyword>
<evidence type="ECO:0000313" key="1">
    <source>
        <dbReference type="EMBL" id="CAK0889863.1"/>
    </source>
</evidence>